<evidence type="ECO:0000313" key="3">
    <source>
        <dbReference type="Ensembl" id="ENSVURP00010008067.1"/>
    </source>
</evidence>
<dbReference type="GO" id="GO:0005829">
    <property type="term" value="C:cytosol"/>
    <property type="evidence" value="ECO:0007669"/>
    <property type="project" value="TreeGrafter"/>
</dbReference>
<dbReference type="Ensembl" id="ENSVURT00010009147.1">
    <property type="protein sequence ID" value="ENSVURP00010008067.1"/>
    <property type="gene ID" value="ENSVURG00010006243.1"/>
</dbReference>
<dbReference type="InterPro" id="IPR036527">
    <property type="entry name" value="SCP2_sterol-bd_dom_sf"/>
</dbReference>
<organism evidence="3 4">
    <name type="scientific">Vombatus ursinus</name>
    <name type="common">Common wombat</name>
    <dbReference type="NCBI Taxonomy" id="29139"/>
    <lineage>
        <taxon>Eukaryota</taxon>
        <taxon>Metazoa</taxon>
        <taxon>Chordata</taxon>
        <taxon>Craniata</taxon>
        <taxon>Vertebrata</taxon>
        <taxon>Euteleostomi</taxon>
        <taxon>Mammalia</taxon>
        <taxon>Metatheria</taxon>
        <taxon>Diprotodontia</taxon>
        <taxon>Vombatidae</taxon>
        <taxon>Vombatus</taxon>
    </lineage>
</organism>
<feature type="compositionally biased region" description="Basic residues" evidence="1">
    <location>
        <begin position="1"/>
        <end position="14"/>
    </location>
</feature>
<dbReference type="Pfam" id="PF02036">
    <property type="entry name" value="SCP2"/>
    <property type="match status" value="1"/>
</dbReference>
<evidence type="ECO:0000256" key="1">
    <source>
        <dbReference type="SAM" id="MobiDB-lite"/>
    </source>
</evidence>
<dbReference type="OMA" id="WDIMNGG"/>
<protein>
    <submittedName>
        <fullName evidence="3">SCP2 sterol binding domain containing 1</fullName>
    </submittedName>
</protein>
<dbReference type="Gene3D" id="3.30.1050.10">
    <property type="entry name" value="SCP2 sterol-binding domain"/>
    <property type="match status" value="1"/>
</dbReference>
<dbReference type="AlphaFoldDB" id="A0A4X2KF89"/>
<dbReference type="PANTHER" id="PTHR10094">
    <property type="entry name" value="STEROL CARRIER PROTEIN 2 SCP-2 FAMILY PROTEIN"/>
    <property type="match status" value="1"/>
</dbReference>
<dbReference type="GeneTree" id="ENSGT00940000154327"/>
<proteinExistence type="predicted"/>
<reference evidence="3" key="3">
    <citation type="submission" date="2025-09" db="UniProtKB">
        <authorList>
            <consortium name="Ensembl"/>
        </authorList>
    </citation>
    <scope>IDENTIFICATION</scope>
</reference>
<dbReference type="STRING" id="29139.ENSVURP00010008067"/>
<dbReference type="GeneID" id="114026546"/>
<evidence type="ECO:0000313" key="4">
    <source>
        <dbReference type="Proteomes" id="UP000314987"/>
    </source>
</evidence>
<dbReference type="SUPFAM" id="SSF55718">
    <property type="entry name" value="SCP-like"/>
    <property type="match status" value="1"/>
</dbReference>
<feature type="compositionally biased region" description="Polar residues" evidence="1">
    <location>
        <begin position="29"/>
        <end position="39"/>
    </location>
</feature>
<gene>
    <name evidence="3" type="primary">SCP2D1</name>
</gene>
<dbReference type="PANTHER" id="PTHR10094:SF25">
    <property type="entry name" value="SCP2 STEROL-BINDING DOMAIN-CONTAINING PROTEIN 1"/>
    <property type="match status" value="1"/>
</dbReference>
<reference evidence="4" key="1">
    <citation type="submission" date="2018-12" db="EMBL/GenBank/DDBJ databases">
        <authorList>
            <person name="Yazar S."/>
        </authorList>
    </citation>
    <scope>NUCLEOTIDE SEQUENCE [LARGE SCALE GENOMIC DNA]</scope>
</reference>
<accession>A0A4X2KF89</accession>
<keyword evidence="4" id="KW-1185">Reference proteome</keyword>
<feature type="region of interest" description="Disordered" evidence="1">
    <location>
        <begin position="1"/>
        <end position="39"/>
    </location>
</feature>
<dbReference type="RefSeq" id="XP_027696082.1">
    <property type="nucleotide sequence ID" value="XM_027840281.1"/>
</dbReference>
<evidence type="ECO:0000259" key="2">
    <source>
        <dbReference type="Pfam" id="PF02036"/>
    </source>
</evidence>
<dbReference type="InterPro" id="IPR003033">
    <property type="entry name" value="SCP2_sterol-bd_dom"/>
</dbReference>
<reference evidence="3" key="2">
    <citation type="submission" date="2025-08" db="UniProtKB">
        <authorList>
            <consortium name="Ensembl"/>
        </authorList>
    </citation>
    <scope>IDENTIFICATION</scope>
</reference>
<sequence>MWKKERKRSHHQPKIKAAEGVSGTGQYVELNSGQDPSAPKSIQVTELWSNVVFEEISHRVKEVGSQLVKKVNAIFQLDITEDGKIIVQWTVDLKNGSGEVYSGSARSPPDTVFTIPDHIFMELVLGKTNPQRAFFAGKLKVSGKVMLGQKLEKIFKDCAKF</sequence>
<feature type="domain" description="SCP2" evidence="2">
    <location>
        <begin position="53"/>
        <end position="156"/>
    </location>
</feature>
<dbReference type="Proteomes" id="UP000314987">
    <property type="component" value="Unassembled WGS sequence"/>
</dbReference>
<dbReference type="CTD" id="140856"/>
<name>A0A4X2KF89_VOMUR</name>
<dbReference type="OrthoDB" id="3592703at2759"/>
<dbReference type="FunFam" id="3.30.1050.10:FF:000001">
    <property type="entry name" value="Putative Non-specific lipid-transfer protein"/>
    <property type="match status" value="1"/>
</dbReference>